<organism evidence="3 4">
    <name type="scientific">Cirrhinus molitorella</name>
    <name type="common">mud carp</name>
    <dbReference type="NCBI Taxonomy" id="172907"/>
    <lineage>
        <taxon>Eukaryota</taxon>
        <taxon>Metazoa</taxon>
        <taxon>Chordata</taxon>
        <taxon>Craniata</taxon>
        <taxon>Vertebrata</taxon>
        <taxon>Euteleostomi</taxon>
        <taxon>Actinopterygii</taxon>
        <taxon>Neopterygii</taxon>
        <taxon>Teleostei</taxon>
        <taxon>Ostariophysi</taxon>
        <taxon>Cypriniformes</taxon>
        <taxon>Cyprinidae</taxon>
        <taxon>Labeoninae</taxon>
        <taxon>Labeonini</taxon>
        <taxon>Cirrhinus</taxon>
    </lineage>
</organism>
<gene>
    <name evidence="3" type="ORF">QQF64_033912</name>
</gene>
<evidence type="ECO:0000313" key="3">
    <source>
        <dbReference type="EMBL" id="KAL1268549.1"/>
    </source>
</evidence>
<reference evidence="3 4" key="1">
    <citation type="submission" date="2023-09" db="EMBL/GenBank/DDBJ databases">
        <authorList>
            <person name="Wang M."/>
        </authorList>
    </citation>
    <scope>NUCLEOTIDE SEQUENCE [LARGE SCALE GENOMIC DNA]</scope>
    <source>
        <strain evidence="3">GT-2023</strain>
        <tissue evidence="3">Liver</tissue>
    </source>
</reference>
<name>A0ABR3MV72_9TELE</name>
<dbReference type="InterPro" id="IPR006578">
    <property type="entry name" value="MADF-dom"/>
</dbReference>
<feature type="compositionally biased region" description="Basic and acidic residues" evidence="1">
    <location>
        <begin position="1"/>
        <end position="20"/>
    </location>
</feature>
<proteinExistence type="predicted"/>
<feature type="domain" description="MADF" evidence="2">
    <location>
        <begin position="92"/>
        <end position="127"/>
    </location>
</feature>
<sequence length="211" mass="24394">MGRGVEENRTTKCTEARSEDTAAAGPSESEMGAEQAGDYRVIEQKLVVSVIHAGITPLFFTERLYNLISHCPNPSADIEEIEDWEVRQMLQKQRACLYNVSCSWYHDRVKKDAAWKEIAEELQLRASSAMDTATTPPPQTEDTQERRCRQRGQKRNITREKEELNLEREKIELTTRSAMMILMLYSCFETRRSLDKRCDYVPPTDAQRLWG</sequence>
<evidence type="ECO:0000313" key="4">
    <source>
        <dbReference type="Proteomes" id="UP001558613"/>
    </source>
</evidence>
<keyword evidence="4" id="KW-1185">Reference proteome</keyword>
<feature type="region of interest" description="Disordered" evidence="1">
    <location>
        <begin position="128"/>
        <end position="161"/>
    </location>
</feature>
<feature type="region of interest" description="Disordered" evidence="1">
    <location>
        <begin position="1"/>
        <end position="35"/>
    </location>
</feature>
<comment type="caution">
    <text evidence="3">The sequence shown here is derived from an EMBL/GenBank/DDBJ whole genome shotgun (WGS) entry which is preliminary data.</text>
</comment>
<dbReference type="EMBL" id="JAYMGO010000009">
    <property type="protein sequence ID" value="KAL1268549.1"/>
    <property type="molecule type" value="Genomic_DNA"/>
</dbReference>
<dbReference type="Pfam" id="PF10545">
    <property type="entry name" value="MADF_DNA_bdg"/>
    <property type="match status" value="1"/>
</dbReference>
<accession>A0ABR3MV72</accession>
<evidence type="ECO:0000259" key="2">
    <source>
        <dbReference type="Pfam" id="PF10545"/>
    </source>
</evidence>
<evidence type="ECO:0000256" key="1">
    <source>
        <dbReference type="SAM" id="MobiDB-lite"/>
    </source>
</evidence>
<protein>
    <recommendedName>
        <fullName evidence="2">MADF domain-containing protein</fullName>
    </recommendedName>
</protein>
<dbReference type="Proteomes" id="UP001558613">
    <property type="component" value="Unassembled WGS sequence"/>
</dbReference>